<evidence type="ECO:0000313" key="2">
    <source>
        <dbReference type="EMBL" id="MBW0527684.1"/>
    </source>
</evidence>
<evidence type="ECO:0008006" key="4">
    <source>
        <dbReference type="Google" id="ProtNLM"/>
    </source>
</evidence>
<evidence type="ECO:0000256" key="1">
    <source>
        <dbReference type="SAM" id="SignalP"/>
    </source>
</evidence>
<feature type="signal peptide" evidence="1">
    <location>
        <begin position="1"/>
        <end position="27"/>
    </location>
</feature>
<keyword evidence="1" id="KW-0732">Signal</keyword>
<dbReference type="Proteomes" id="UP000765509">
    <property type="component" value="Unassembled WGS sequence"/>
</dbReference>
<reference evidence="2" key="1">
    <citation type="submission" date="2021-03" db="EMBL/GenBank/DDBJ databases">
        <title>Draft genome sequence of rust myrtle Austropuccinia psidii MF-1, a brazilian biotype.</title>
        <authorList>
            <person name="Quecine M.C."/>
            <person name="Pachon D.M.R."/>
            <person name="Bonatelli M.L."/>
            <person name="Correr F.H."/>
            <person name="Franceschini L.M."/>
            <person name="Leite T.F."/>
            <person name="Margarido G.R.A."/>
            <person name="Almeida C.A."/>
            <person name="Ferrarezi J.A."/>
            <person name="Labate C.A."/>
        </authorList>
    </citation>
    <scope>NUCLEOTIDE SEQUENCE</scope>
    <source>
        <strain evidence="2">MF-1</strain>
    </source>
</reference>
<proteinExistence type="predicted"/>
<sequence>MVAGFSFWCALPCWILLPPLGITHSRAVSYRLPDILSISSTKPLPSAPPPPLMLSHLIAKTFYKACTG</sequence>
<accession>A0A9Q3EUV3</accession>
<keyword evidence="3" id="KW-1185">Reference proteome</keyword>
<organism evidence="2 3">
    <name type="scientific">Austropuccinia psidii MF-1</name>
    <dbReference type="NCBI Taxonomy" id="1389203"/>
    <lineage>
        <taxon>Eukaryota</taxon>
        <taxon>Fungi</taxon>
        <taxon>Dikarya</taxon>
        <taxon>Basidiomycota</taxon>
        <taxon>Pucciniomycotina</taxon>
        <taxon>Pucciniomycetes</taxon>
        <taxon>Pucciniales</taxon>
        <taxon>Sphaerophragmiaceae</taxon>
        <taxon>Austropuccinia</taxon>
    </lineage>
</organism>
<protein>
    <recommendedName>
        <fullName evidence="4">Secreted protein</fullName>
    </recommendedName>
</protein>
<dbReference type="EMBL" id="AVOT02033736">
    <property type="protein sequence ID" value="MBW0527684.1"/>
    <property type="molecule type" value="Genomic_DNA"/>
</dbReference>
<feature type="chain" id="PRO_5040360478" description="Secreted protein" evidence="1">
    <location>
        <begin position="28"/>
        <end position="68"/>
    </location>
</feature>
<evidence type="ECO:0000313" key="3">
    <source>
        <dbReference type="Proteomes" id="UP000765509"/>
    </source>
</evidence>
<dbReference type="AlphaFoldDB" id="A0A9Q3EUV3"/>
<comment type="caution">
    <text evidence="2">The sequence shown here is derived from an EMBL/GenBank/DDBJ whole genome shotgun (WGS) entry which is preliminary data.</text>
</comment>
<name>A0A9Q3EUV3_9BASI</name>
<gene>
    <name evidence="2" type="ORF">O181_067399</name>
</gene>